<dbReference type="Gene3D" id="3.40.430.10">
    <property type="entry name" value="Dihydrofolate Reductase, subunit A"/>
    <property type="match status" value="1"/>
</dbReference>
<evidence type="ECO:0000256" key="5">
    <source>
        <dbReference type="ARBA" id="ARBA00022857"/>
    </source>
</evidence>
<evidence type="ECO:0000256" key="4">
    <source>
        <dbReference type="ARBA" id="ARBA00022563"/>
    </source>
</evidence>
<sequence>MTPRLSAIVAMAANRTIGQGNTLPWRLPQDLARFKRLTMGHTLVMGRKTYESIGRPLPGRTTVVLTRQPDWAAPPGVQVARSVDEALEQARADTEVFIAGGADLYEQTADRWHRLYLTLIARDFPGDACFPPVDLSAWSLVEEEPHPEADLPFRFLTYERQGWP</sequence>
<dbReference type="Proteomes" id="UP000278907">
    <property type="component" value="Unassembled WGS sequence"/>
</dbReference>
<keyword evidence="4 8" id="KW-0554">One-carbon metabolism</keyword>
<comment type="function">
    <text evidence="7 8">Key enzyme in folate metabolism. Catalyzes an essential reaction for de novo glycine and purine synthesis, and for DNA precursor synthesis.</text>
</comment>
<evidence type="ECO:0000256" key="1">
    <source>
        <dbReference type="ARBA" id="ARBA00004903"/>
    </source>
</evidence>
<dbReference type="CDD" id="cd00209">
    <property type="entry name" value="DHFR"/>
    <property type="match status" value="1"/>
</dbReference>
<evidence type="ECO:0000256" key="3">
    <source>
        <dbReference type="ARBA" id="ARBA00012856"/>
    </source>
</evidence>
<name>A0ABX9QPR4_9BACT</name>
<evidence type="ECO:0000313" key="10">
    <source>
        <dbReference type="EMBL" id="RKI13676.1"/>
    </source>
</evidence>
<dbReference type="InterPro" id="IPR001796">
    <property type="entry name" value="DHFR_dom"/>
</dbReference>
<accession>A0ABX9QPR4</accession>
<protein>
    <recommendedName>
        <fullName evidence="3 8">Dihydrofolate reductase</fullName>
        <ecNumber evidence="3 8">1.5.1.3</ecNumber>
    </recommendedName>
</protein>
<comment type="pathway">
    <text evidence="1 8">Cofactor biosynthesis; tetrahydrofolate biosynthesis; 5,6,7,8-tetrahydrofolate from 7,8-dihydrofolate: step 1/1.</text>
</comment>
<evidence type="ECO:0000256" key="7">
    <source>
        <dbReference type="ARBA" id="ARBA00025067"/>
    </source>
</evidence>
<organism evidence="10 11">
    <name type="scientific">Corallococcus praedator</name>
    <dbReference type="NCBI Taxonomy" id="2316724"/>
    <lineage>
        <taxon>Bacteria</taxon>
        <taxon>Pseudomonadati</taxon>
        <taxon>Myxococcota</taxon>
        <taxon>Myxococcia</taxon>
        <taxon>Myxococcales</taxon>
        <taxon>Cystobacterineae</taxon>
        <taxon>Myxococcaceae</taxon>
        <taxon>Corallococcus</taxon>
    </lineage>
</organism>
<dbReference type="EC" id="1.5.1.3" evidence="3 8"/>
<dbReference type="PRINTS" id="PR00070">
    <property type="entry name" value="DHFR"/>
</dbReference>
<comment type="catalytic activity">
    <reaction evidence="8">
        <text>(6S)-5,6,7,8-tetrahydrofolate + NADP(+) = 7,8-dihydrofolate + NADPH + H(+)</text>
        <dbReference type="Rhea" id="RHEA:15009"/>
        <dbReference type="ChEBI" id="CHEBI:15378"/>
        <dbReference type="ChEBI" id="CHEBI:57451"/>
        <dbReference type="ChEBI" id="CHEBI:57453"/>
        <dbReference type="ChEBI" id="CHEBI:57783"/>
        <dbReference type="ChEBI" id="CHEBI:58349"/>
        <dbReference type="EC" id="1.5.1.3"/>
    </reaction>
</comment>
<evidence type="ECO:0000256" key="2">
    <source>
        <dbReference type="ARBA" id="ARBA00009539"/>
    </source>
</evidence>
<reference evidence="10 11" key="1">
    <citation type="submission" date="2018-09" db="EMBL/GenBank/DDBJ databases">
        <authorList>
            <person name="Livingstone P.G."/>
            <person name="Whitworth D.E."/>
        </authorList>
    </citation>
    <scope>NUCLEOTIDE SEQUENCE [LARGE SCALE GENOMIC DNA]</scope>
    <source>
        <strain evidence="10 11">CA031B</strain>
    </source>
</reference>
<dbReference type="Pfam" id="PF00186">
    <property type="entry name" value="DHFR_1"/>
    <property type="match status" value="1"/>
</dbReference>
<dbReference type="PANTHER" id="PTHR48069">
    <property type="entry name" value="DIHYDROFOLATE REDUCTASE"/>
    <property type="match status" value="1"/>
</dbReference>
<comment type="caution">
    <text evidence="10">The sequence shown here is derived from an EMBL/GenBank/DDBJ whole genome shotgun (WGS) entry which is preliminary data.</text>
</comment>
<proteinExistence type="inferred from homology"/>
<comment type="similarity">
    <text evidence="2 8">Belongs to the dihydrofolate reductase family.</text>
</comment>
<evidence type="ECO:0000259" key="9">
    <source>
        <dbReference type="PROSITE" id="PS51330"/>
    </source>
</evidence>
<dbReference type="InterPro" id="IPR012259">
    <property type="entry name" value="DHFR"/>
</dbReference>
<dbReference type="PANTHER" id="PTHR48069:SF3">
    <property type="entry name" value="DIHYDROFOLATE REDUCTASE"/>
    <property type="match status" value="1"/>
</dbReference>
<dbReference type="RefSeq" id="WP_120583385.1">
    <property type="nucleotide sequence ID" value="NZ_RAWI01000036.1"/>
</dbReference>
<keyword evidence="6 8" id="KW-0560">Oxidoreductase</keyword>
<evidence type="ECO:0000256" key="8">
    <source>
        <dbReference type="PIRNR" id="PIRNR000194"/>
    </source>
</evidence>
<keyword evidence="11" id="KW-1185">Reference proteome</keyword>
<dbReference type="PROSITE" id="PS51330">
    <property type="entry name" value="DHFR_2"/>
    <property type="match status" value="1"/>
</dbReference>
<gene>
    <name evidence="10" type="ORF">D7Y13_07205</name>
</gene>
<dbReference type="SUPFAM" id="SSF53597">
    <property type="entry name" value="Dihydrofolate reductase-like"/>
    <property type="match status" value="1"/>
</dbReference>
<dbReference type="PIRSF" id="PIRSF000194">
    <property type="entry name" value="DHFR"/>
    <property type="match status" value="1"/>
</dbReference>
<keyword evidence="5 8" id="KW-0521">NADP</keyword>
<dbReference type="InterPro" id="IPR024072">
    <property type="entry name" value="DHFR-like_dom_sf"/>
</dbReference>
<dbReference type="EMBL" id="RAWI01000036">
    <property type="protein sequence ID" value="RKI13676.1"/>
    <property type="molecule type" value="Genomic_DNA"/>
</dbReference>
<evidence type="ECO:0000256" key="6">
    <source>
        <dbReference type="ARBA" id="ARBA00023002"/>
    </source>
</evidence>
<feature type="domain" description="DHFR" evidence="9">
    <location>
        <begin position="4"/>
        <end position="160"/>
    </location>
</feature>
<evidence type="ECO:0000313" key="11">
    <source>
        <dbReference type="Proteomes" id="UP000278907"/>
    </source>
</evidence>